<keyword evidence="4" id="KW-0106">Calcium</keyword>
<dbReference type="PANTHER" id="PTHR10342:SF274">
    <property type="entry name" value="ARYLSULFATASE B"/>
    <property type="match status" value="1"/>
</dbReference>
<keyword evidence="3" id="KW-0378">Hydrolase</keyword>
<keyword evidence="10" id="KW-1185">Reference proteome</keyword>
<dbReference type="EMBL" id="JARRAG010000001">
    <property type="protein sequence ID" value="MDG3003836.1"/>
    <property type="molecule type" value="Genomic_DNA"/>
</dbReference>
<evidence type="ECO:0000259" key="8">
    <source>
        <dbReference type="Pfam" id="PF00884"/>
    </source>
</evidence>
<name>A0ABT6F8M1_9BACT</name>
<proteinExistence type="inferred from homology"/>
<dbReference type="Gene3D" id="3.30.1120.10">
    <property type="match status" value="1"/>
</dbReference>
<dbReference type="PROSITE" id="PS00523">
    <property type="entry name" value="SULFATASE_1"/>
    <property type="match status" value="1"/>
</dbReference>
<dbReference type="Gene3D" id="3.40.720.10">
    <property type="entry name" value="Alkaline Phosphatase, subunit A"/>
    <property type="match status" value="1"/>
</dbReference>
<dbReference type="SUPFAM" id="SSF53649">
    <property type="entry name" value="Alkaline phosphatase-like"/>
    <property type="match status" value="1"/>
</dbReference>
<dbReference type="InterPro" id="IPR024607">
    <property type="entry name" value="Sulfatase_CS"/>
</dbReference>
<organism evidence="9 10">
    <name type="scientific">Paludisphaera mucosa</name>
    <dbReference type="NCBI Taxonomy" id="3030827"/>
    <lineage>
        <taxon>Bacteria</taxon>
        <taxon>Pseudomonadati</taxon>
        <taxon>Planctomycetota</taxon>
        <taxon>Planctomycetia</taxon>
        <taxon>Isosphaerales</taxon>
        <taxon>Isosphaeraceae</taxon>
        <taxon>Paludisphaera</taxon>
    </lineage>
</organism>
<comment type="similarity">
    <text evidence="1">Belongs to the sulfatase family.</text>
</comment>
<evidence type="ECO:0000313" key="9">
    <source>
        <dbReference type="EMBL" id="MDG3003836.1"/>
    </source>
</evidence>
<dbReference type="InterPro" id="IPR047115">
    <property type="entry name" value="ARSB"/>
</dbReference>
<feature type="region of interest" description="Disordered" evidence="6">
    <location>
        <begin position="457"/>
        <end position="479"/>
    </location>
</feature>
<feature type="chain" id="PRO_5045054179" evidence="7">
    <location>
        <begin position="35"/>
        <end position="479"/>
    </location>
</feature>
<dbReference type="Proteomes" id="UP001216907">
    <property type="component" value="Unassembled WGS sequence"/>
</dbReference>
<dbReference type="CDD" id="cd16029">
    <property type="entry name" value="4-S"/>
    <property type="match status" value="1"/>
</dbReference>
<evidence type="ECO:0000256" key="1">
    <source>
        <dbReference type="ARBA" id="ARBA00008779"/>
    </source>
</evidence>
<dbReference type="PROSITE" id="PS00149">
    <property type="entry name" value="SULFATASE_2"/>
    <property type="match status" value="1"/>
</dbReference>
<dbReference type="InterPro" id="IPR017850">
    <property type="entry name" value="Alkaline_phosphatase_core_sf"/>
</dbReference>
<dbReference type="Pfam" id="PF00884">
    <property type="entry name" value="Sulfatase"/>
    <property type="match status" value="1"/>
</dbReference>
<evidence type="ECO:0000256" key="7">
    <source>
        <dbReference type="SAM" id="SignalP"/>
    </source>
</evidence>
<dbReference type="RefSeq" id="WP_277860182.1">
    <property type="nucleotide sequence ID" value="NZ_JARRAG010000001.1"/>
</dbReference>
<keyword evidence="2" id="KW-0479">Metal-binding</keyword>
<evidence type="ECO:0000256" key="3">
    <source>
        <dbReference type="ARBA" id="ARBA00022801"/>
    </source>
</evidence>
<keyword evidence="5" id="KW-0325">Glycoprotein</keyword>
<dbReference type="PANTHER" id="PTHR10342">
    <property type="entry name" value="ARYLSULFATASE"/>
    <property type="match status" value="1"/>
</dbReference>
<evidence type="ECO:0000256" key="2">
    <source>
        <dbReference type="ARBA" id="ARBA00022723"/>
    </source>
</evidence>
<comment type="caution">
    <text evidence="9">The sequence shown here is derived from an EMBL/GenBank/DDBJ whole genome shotgun (WGS) entry which is preliminary data.</text>
</comment>
<protein>
    <submittedName>
        <fullName evidence="9">Arylsulfatase</fullName>
    </submittedName>
</protein>
<evidence type="ECO:0000256" key="5">
    <source>
        <dbReference type="ARBA" id="ARBA00023180"/>
    </source>
</evidence>
<evidence type="ECO:0000313" key="10">
    <source>
        <dbReference type="Proteomes" id="UP001216907"/>
    </source>
</evidence>
<dbReference type="InterPro" id="IPR000917">
    <property type="entry name" value="Sulfatase_N"/>
</dbReference>
<feature type="domain" description="Sulfatase N-terminal" evidence="8">
    <location>
        <begin position="40"/>
        <end position="346"/>
    </location>
</feature>
<reference evidence="9 10" key="1">
    <citation type="submission" date="2023-03" db="EMBL/GenBank/DDBJ databases">
        <title>Paludisphaera mucosa sp. nov. a novel planctomycete from northern fen.</title>
        <authorList>
            <person name="Ivanova A."/>
        </authorList>
    </citation>
    <scope>NUCLEOTIDE SEQUENCE [LARGE SCALE GENOMIC DNA]</scope>
    <source>
        <strain evidence="9 10">Pla2</strain>
    </source>
</reference>
<evidence type="ECO:0000256" key="6">
    <source>
        <dbReference type="SAM" id="MobiDB-lite"/>
    </source>
</evidence>
<feature type="signal peptide" evidence="7">
    <location>
        <begin position="1"/>
        <end position="34"/>
    </location>
</feature>
<accession>A0ABT6F8M1</accession>
<sequence>MNMFGMTFGGRTAFWSLAGAVALTACLTPPSARAEEPKKPNIVVILADDMGWGDVGWHGSQIATPNLDRLAASGARLEQFYVQPVCSPTRAAFMTGRYPMRHGLQVGVVRPWAQYGLPLDERTLPQALKEAGYETAIAGKWHLGHFRPEYLPTRRGFDHQYGHYNGALDYNTHVRDDGHDWHRDDKENHDKGYSTHLLAGEAVRVIAEHDVARPLFLYVPFNGVHAPHQVPDRYKEPYSTLAEPRRTYAGMLAAVDEAVGQIAGAIAKKGIGDHTLIVFSSDNGGPNPGRVTSNGPLRGAKATLFEGGVRVAAFANWPGRIKPGSVVNAPLHIVDLYPTFLKLAGASTDQSLPLDGRDAWSAIVEGKASPHDAILLNATQTNGAIRVGDWKLIVGRPGGPGEAEADGAPAPAVPADAGRVLLFNLAEDPYEKRDLAASQPAKVAELRARYDALAAQAVPPRAAPKPPGFRSPRVWGQSD</sequence>
<evidence type="ECO:0000256" key="4">
    <source>
        <dbReference type="ARBA" id="ARBA00022837"/>
    </source>
</evidence>
<keyword evidence="7" id="KW-0732">Signal</keyword>
<gene>
    <name evidence="9" type="ORF">PZE19_08640</name>
</gene>